<protein>
    <recommendedName>
        <fullName evidence="6">Transcription initiation factor TFIID subunit 13</fullName>
    </recommendedName>
</protein>
<dbReference type="PANTHER" id="PTHR11380:SF5">
    <property type="entry name" value="TRANSCRIPTION INITIATION FACTOR TFIID SUBUNIT 13"/>
    <property type="match status" value="1"/>
</dbReference>
<keyword evidence="9" id="KW-1185">Reference proteome</keyword>
<evidence type="ECO:0000313" key="8">
    <source>
        <dbReference type="EMBL" id="VEU24167.1"/>
    </source>
</evidence>
<evidence type="ECO:0000256" key="4">
    <source>
        <dbReference type="ARBA" id="ARBA00023242"/>
    </source>
</evidence>
<dbReference type="Pfam" id="PF02269">
    <property type="entry name" value="TFIID-18kDa"/>
    <property type="match status" value="1"/>
</dbReference>
<proteinExistence type="inferred from homology"/>
<evidence type="ECO:0000256" key="6">
    <source>
        <dbReference type="ARBA" id="ARBA00040136"/>
    </source>
</evidence>
<evidence type="ECO:0000256" key="3">
    <source>
        <dbReference type="ARBA" id="ARBA00023163"/>
    </source>
</evidence>
<dbReference type="GO" id="GO:0046982">
    <property type="term" value="F:protein heterodimerization activity"/>
    <property type="evidence" value="ECO:0007669"/>
    <property type="project" value="InterPro"/>
</dbReference>
<feature type="compositionally biased region" description="Basic and acidic residues" evidence="7">
    <location>
        <begin position="102"/>
        <end position="119"/>
    </location>
</feature>
<gene>
    <name evidence="8" type="ORF">BRENAR_LOCUS4895</name>
</gene>
<evidence type="ECO:0000256" key="1">
    <source>
        <dbReference type="ARBA" id="ARBA00004123"/>
    </source>
</evidence>
<keyword evidence="3" id="KW-0804">Transcription</keyword>
<dbReference type="GO" id="GO:0051123">
    <property type="term" value="P:RNA polymerase II preinitiation complex assembly"/>
    <property type="evidence" value="ECO:0007669"/>
    <property type="project" value="TreeGrafter"/>
</dbReference>
<dbReference type="STRING" id="13370.A0A448YTE6"/>
<evidence type="ECO:0000256" key="2">
    <source>
        <dbReference type="ARBA" id="ARBA00023015"/>
    </source>
</evidence>
<sequence>MAIYRKSTRSKPRYFSNDLKALLYAFGDSSSPNAETIQALEDVLTSYLIDVVMEANKVRTIQKRNKLKVEDVMFALRRDPVKLGRVYDLQEMDRKITMAKKMFDEEAEKPSEKEADEGVKKRRRKNK</sequence>
<dbReference type="GO" id="GO:0005669">
    <property type="term" value="C:transcription factor TFIID complex"/>
    <property type="evidence" value="ECO:0007669"/>
    <property type="project" value="TreeGrafter"/>
</dbReference>
<dbReference type="PANTHER" id="PTHR11380">
    <property type="entry name" value="TRANSCRIPTION INITIATION FACTOR TFIID/SUPT3-RELATED"/>
    <property type="match status" value="1"/>
</dbReference>
<dbReference type="SUPFAM" id="SSF47113">
    <property type="entry name" value="Histone-fold"/>
    <property type="match status" value="1"/>
</dbReference>
<dbReference type="CDD" id="cd07978">
    <property type="entry name" value="HFD_TAF13"/>
    <property type="match status" value="1"/>
</dbReference>
<dbReference type="InParanoid" id="A0A448YTE6"/>
<feature type="region of interest" description="Disordered" evidence="7">
    <location>
        <begin position="102"/>
        <end position="127"/>
    </location>
</feature>
<dbReference type="FunCoup" id="A0A448YTE6">
    <property type="interactions" value="389"/>
</dbReference>
<dbReference type="Gene3D" id="1.10.20.10">
    <property type="entry name" value="Histone, subunit A"/>
    <property type="match status" value="1"/>
</dbReference>
<dbReference type="OrthoDB" id="10266074at2759"/>
<dbReference type="EMBL" id="CAACVR010000075">
    <property type="protein sequence ID" value="VEU24167.1"/>
    <property type="molecule type" value="Genomic_DNA"/>
</dbReference>
<keyword evidence="4" id="KW-0539">Nucleus</keyword>
<comment type="similarity">
    <text evidence="5">Belongs to the TAF13 family.</text>
</comment>
<name>A0A448YTE6_BRENA</name>
<evidence type="ECO:0000256" key="5">
    <source>
        <dbReference type="ARBA" id="ARBA00038392"/>
    </source>
</evidence>
<evidence type="ECO:0000313" key="9">
    <source>
        <dbReference type="Proteomes" id="UP000290900"/>
    </source>
</evidence>
<dbReference type="AlphaFoldDB" id="A0A448YTE6"/>
<dbReference type="Proteomes" id="UP000290900">
    <property type="component" value="Unassembled WGS sequence"/>
</dbReference>
<organism evidence="8 9">
    <name type="scientific">Brettanomyces naardenensis</name>
    <name type="common">Yeast</name>
    <dbReference type="NCBI Taxonomy" id="13370"/>
    <lineage>
        <taxon>Eukaryota</taxon>
        <taxon>Fungi</taxon>
        <taxon>Dikarya</taxon>
        <taxon>Ascomycota</taxon>
        <taxon>Saccharomycotina</taxon>
        <taxon>Pichiomycetes</taxon>
        <taxon>Pichiales</taxon>
        <taxon>Pichiaceae</taxon>
        <taxon>Brettanomyces</taxon>
    </lineage>
</organism>
<reference evidence="8 9" key="1">
    <citation type="submission" date="2018-12" db="EMBL/GenBank/DDBJ databases">
        <authorList>
            <person name="Tiukova I."/>
            <person name="Dainat J."/>
        </authorList>
    </citation>
    <scope>NUCLEOTIDE SEQUENCE [LARGE SCALE GENOMIC DNA]</scope>
</reference>
<accession>A0A448YTE6</accession>
<keyword evidence="2" id="KW-0805">Transcription regulation</keyword>
<dbReference type="InterPro" id="IPR009072">
    <property type="entry name" value="Histone-fold"/>
</dbReference>
<comment type="subcellular location">
    <subcellularLocation>
        <location evidence="1">Nucleus</location>
    </subcellularLocation>
</comment>
<dbReference type="InterPro" id="IPR003195">
    <property type="entry name" value="TFIID_TAF13"/>
</dbReference>
<evidence type="ECO:0000256" key="7">
    <source>
        <dbReference type="SAM" id="MobiDB-lite"/>
    </source>
</evidence>